<accession>A0A9D1EJK1</accession>
<protein>
    <recommendedName>
        <fullName evidence="6">TVP38/TMEM64 family membrane protein</fullName>
    </recommendedName>
</protein>
<name>A0A9D1EJK1_9FIRM</name>
<keyword evidence="5 6" id="KW-0472">Membrane</keyword>
<dbReference type="PROSITE" id="PS51257">
    <property type="entry name" value="PROKAR_LIPOPROTEIN"/>
    <property type="match status" value="1"/>
</dbReference>
<dbReference type="GO" id="GO:0005886">
    <property type="term" value="C:plasma membrane"/>
    <property type="evidence" value="ECO:0007669"/>
    <property type="project" value="UniProtKB-SubCell"/>
</dbReference>
<feature type="transmembrane region" description="Helical" evidence="6">
    <location>
        <begin position="42"/>
        <end position="61"/>
    </location>
</feature>
<feature type="domain" description="VTT" evidence="7">
    <location>
        <begin position="71"/>
        <end position="189"/>
    </location>
</feature>
<evidence type="ECO:0000256" key="3">
    <source>
        <dbReference type="ARBA" id="ARBA00022692"/>
    </source>
</evidence>
<dbReference type="Proteomes" id="UP000886841">
    <property type="component" value="Unassembled WGS sequence"/>
</dbReference>
<feature type="transmembrane region" description="Helical" evidence="6">
    <location>
        <begin position="66"/>
        <end position="84"/>
    </location>
</feature>
<dbReference type="EMBL" id="DVHU01000059">
    <property type="protein sequence ID" value="HIR93001.1"/>
    <property type="molecule type" value="Genomic_DNA"/>
</dbReference>
<dbReference type="InterPro" id="IPR015414">
    <property type="entry name" value="TMEM64"/>
</dbReference>
<keyword evidence="2 6" id="KW-1003">Cell membrane</keyword>
<evidence type="ECO:0000259" key="7">
    <source>
        <dbReference type="Pfam" id="PF09335"/>
    </source>
</evidence>
<reference evidence="8" key="2">
    <citation type="journal article" date="2021" name="PeerJ">
        <title>Extensive microbial diversity within the chicken gut microbiome revealed by metagenomics and culture.</title>
        <authorList>
            <person name="Gilroy R."/>
            <person name="Ravi A."/>
            <person name="Getino M."/>
            <person name="Pursley I."/>
            <person name="Horton D.L."/>
            <person name="Alikhan N.F."/>
            <person name="Baker D."/>
            <person name="Gharbi K."/>
            <person name="Hall N."/>
            <person name="Watson M."/>
            <person name="Adriaenssens E.M."/>
            <person name="Foster-Nyarko E."/>
            <person name="Jarju S."/>
            <person name="Secka A."/>
            <person name="Antonio M."/>
            <person name="Oren A."/>
            <person name="Chaudhuri R.R."/>
            <person name="La Ragione R."/>
            <person name="Hildebrand F."/>
            <person name="Pallen M.J."/>
        </authorList>
    </citation>
    <scope>NUCLEOTIDE SEQUENCE</scope>
    <source>
        <strain evidence="8">ChiSxjej1B13-7041</strain>
    </source>
</reference>
<dbReference type="PANTHER" id="PTHR12677">
    <property type="entry name" value="GOLGI APPARATUS MEMBRANE PROTEIN TVP38-RELATED"/>
    <property type="match status" value="1"/>
</dbReference>
<evidence type="ECO:0000256" key="4">
    <source>
        <dbReference type="ARBA" id="ARBA00022989"/>
    </source>
</evidence>
<evidence type="ECO:0000256" key="5">
    <source>
        <dbReference type="ARBA" id="ARBA00023136"/>
    </source>
</evidence>
<evidence type="ECO:0000256" key="1">
    <source>
        <dbReference type="ARBA" id="ARBA00004651"/>
    </source>
</evidence>
<comment type="caution">
    <text evidence="8">The sequence shown here is derived from an EMBL/GenBank/DDBJ whole genome shotgun (WGS) entry which is preliminary data.</text>
</comment>
<proteinExistence type="inferred from homology"/>
<reference evidence="8" key="1">
    <citation type="submission" date="2020-10" db="EMBL/GenBank/DDBJ databases">
        <authorList>
            <person name="Gilroy R."/>
        </authorList>
    </citation>
    <scope>NUCLEOTIDE SEQUENCE</scope>
    <source>
        <strain evidence="8">ChiSxjej1B13-7041</strain>
    </source>
</reference>
<feature type="transmembrane region" description="Helical" evidence="6">
    <location>
        <begin position="7"/>
        <end position="30"/>
    </location>
</feature>
<comment type="similarity">
    <text evidence="6">Belongs to the TVP38/TMEM64 family.</text>
</comment>
<feature type="transmembrane region" description="Helical" evidence="6">
    <location>
        <begin position="173"/>
        <end position="193"/>
    </location>
</feature>
<dbReference type="InterPro" id="IPR032816">
    <property type="entry name" value="VTT_dom"/>
</dbReference>
<dbReference type="Pfam" id="PF09335">
    <property type="entry name" value="VTT_dom"/>
    <property type="match status" value="1"/>
</dbReference>
<evidence type="ECO:0000256" key="6">
    <source>
        <dbReference type="RuleBase" id="RU366058"/>
    </source>
</evidence>
<evidence type="ECO:0000313" key="9">
    <source>
        <dbReference type="Proteomes" id="UP000886841"/>
    </source>
</evidence>
<comment type="subcellular location">
    <subcellularLocation>
        <location evidence="1 6">Cell membrane</location>
        <topology evidence="1 6">Multi-pass membrane protein</topology>
    </subcellularLocation>
</comment>
<sequence length="199" mass="21869">METTQRNYIAILSTSLTILTIIACAVFALYGWQQGIFESRETLTAFIGQAGIWGPAFFIFIQALQVVIPVLPGFITCIVGAVVFGPLPGFLYSYAGMCIGSILAFLFARRYGTGLVKKLISEKNYEKYILWLEKGNKFDLFFAAAIFLPAAPDDVLCFIAGLTRMTWQKFTAIILLGKPFVIALYCLAVAGVIRIPGVL</sequence>
<gene>
    <name evidence="8" type="ORF">IAB98_06250</name>
</gene>
<dbReference type="AlphaFoldDB" id="A0A9D1EJK1"/>
<keyword evidence="3 6" id="KW-0812">Transmembrane</keyword>
<keyword evidence="4 6" id="KW-1133">Transmembrane helix</keyword>
<evidence type="ECO:0000313" key="8">
    <source>
        <dbReference type="EMBL" id="HIR93001.1"/>
    </source>
</evidence>
<evidence type="ECO:0000256" key="2">
    <source>
        <dbReference type="ARBA" id="ARBA00022475"/>
    </source>
</evidence>
<organism evidence="8 9">
    <name type="scientific">Candidatus Egerieimonas intestinavium</name>
    <dbReference type="NCBI Taxonomy" id="2840777"/>
    <lineage>
        <taxon>Bacteria</taxon>
        <taxon>Bacillati</taxon>
        <taxon>Bacillota</taxon>
        <taxon>Clostridia</taxon>
        <taxon>Lachnospirales</taxon>
        <taxon>Lachnospiraceae</taxon>
        <taxon>Lachnospiraceae incertae sedis</taxon>
        <taxon>Candidatus Egerieimonas</taxon>
    </lineage>
</organism>
<dbReference type="PANTHER" id="PTHR12677:SF49">
    <property type="entry name" value="TVP38_TMEM64 FAMILY MEMBRANE PROTEIN"/>
    <property type="match status" value="1"/>
</dbReference>
<feature type="transmembrane region" description="Helical" evidence="6">
    <location>
        <begin position="90"/>
        <end position="108"/>
    </location>
</feature>